<dbReference type="SUPFAM" id="SSF50978">
    <property type="entry name" value="WD40 repeat-like"/>
    <property type="match status" value="1"/>
</dbReference>
<dbReference type="SMART" id="SM00320">
    <property type="entry name" value="WD40"/>
    <property type="match status" value="2"/>
</dbReference>
<dbReference type="PANTHER" id="PTHR16038">
    <property type="entry name" value="NOP SEVEN ASSOCIATED PROTEIN 1"/>
    <property type="match status" value="1"/>
</dbReference>
<dbReference type="Gene3D" id="2.130.10.10">
    <property type="entry name" value="YVTN repeat-like/Quinoprotein amine dehydrogenase"/>
    <property type="match status" value="1"/>
</dbReference>
<keyword evidence="2" id="KW-1185">Reference proteome</keyword>
<dbReference type="RefSeq" id="XP_023178185.1">
    <property type="nucleotide sequence ID" value="XM_023322417.2"/>
</dbReference>
<reference evidence="3" key="1">
    <citation type="submission" date="2025-08" db="UniProtKB">
        <authorList>
            <consortium name="RefSeq"/>
        </authorList>
    </citation>
    <scope>IDENTIFICATION</scope>
    <source>
        <strain evidence="3">15085-1641.00</strain>
        <tissue evidence="3">Whole body</tissue>
    </source>
</reference>
<dbReference type="GeneID" id="111604352"/>
<dbReference type="InterPro" id="IPR037379">
    <property type="entry name" value="WDR74/Nsa1"/>
</dbReference>
<proteinExistence type="predicted"/>
<dbReference type="OrthoDB" id="18388at2759"/>
<accession>A0A6J1MGF8</accession>
<dbReference type="GO" id="GO:0030687">
    <property type="term" value="C:preribosome, large subunit precursor"/>
    <property type="evidence" value="ECO:0007669"/>
    <property type="project" value="TreeGrafter"/>
</dbReference>
<evidence type="ECO:0000256" key="1">
    <source>
        <dbReference type="SAM" id="MobiDB-lite"/>
    </source>
</evidence>
<dbReference type="InterPro" id="IPR036322">
    <property type="entry name" value="WD40_repeat_dom_sf"/>
</dbReference>
<feature type="compositionally biased region" description="Low complexity" evidence="1">
    <location>
        <begin position="396"/>
        <end position="408"/>
    </location>
</feature>
<dbReference type="KEGG" id="dhe:111604352"/>
<dbReference type="InterPro" id="IPR015943">
    <property type="entry name" value="WD40/YVTN_repeat-like_dom_sf"/>
</dbReference>
<sequence length="426" mass="47306">MKWTTANLKHPNYTAKHELFVGTHTGSFKHLLPAAEKNPYAQSNLSDVTALDKESRVTALTYGNEAKTEILLGRAKNVAELHSLGVGGGVNTRRIDFTGAPIVGLARYNNNLIGGFGNGNIQILSLGAADEEEEAIVDPVLINTGDQMDHMRQCTIERQIVATGGKARQNNLKVYDLSADGKQIFSSKNLPNDYLQLEVPVWDSDIGFVDGPSVLATCSRHGYVRLYDTRKQRRPVTHFASEEHGMSFASLVAKGHYIYTGTTMGVLKAFDTRRMKTHVHTYKGFTGGISDLHLDDTGKYLSSASLDRYVRVHDADSTVLLYQCYVKSKATKVLINQVPLQQPESIENDDEVEPEEQVHKKNKNKKEVKATPLDTEYENMFEQMDTVGDSDDGTAEEQTTAPEQQTPATKKRKATKQSQKSKKKKQ</sequence>
<dbReference type="GO" id="GO:0042273">
    <property type="term" value="P:ribosomal large subunit biogenesis"/>
    <property type="evidence" value="ECO:0007669"/>
    <property type="project" value="InterPro"/>
</dbReference>
<organism evidence="2 3">
    <name type="scientific">Drosophila hydei</name>
    <name type="common">Fruit fly</name>
    <dbReference type="NCBI Taxonomy" id="7224"/>
    <lineage>
        <taxon>Eukaryota</taxon>
        <taxon>Metazoa</taxon>
        <taxon>Ecdysozoa</taxon>
        <taxon>Arthropoda</taxon>
        <taxon>Hexapoda</taxon>
        <taxon>Insecta</taxon>
        <taxon>Pterygota</taxon>
        <taxon>Neoptera</taxon>
        <taxon>Endopterygota</taxon>
        <taxon>Diptera</taxon>
        <taxon>Brachycera</taxon>
        <taxon>Muscomorpha</taxon>
        <taxon>Ephydroidea</taxon>
        <taxon>Drosophilidae</taxon>
        <taxon>Drosophila</taxon>
    </lineage>
</organism>
<dbReference type="AlphaFoldDB" id="A0A6J1MGF8"/>
<evidence type="ECO:0000313" key="3">
    <source>
        <dbReference type="RefSeq" id="XP_023178185.1"/>
    </source>
</evidence>
<gene>
    <name evidence="3" type="primary">LOC111604352</name>
</gene>
<name>A0A6J1MGF8_DROHY</name>
<dbReference type="OMA" id="CTDARYV"/>
<protein>
    <submittedName>
        <fullName evidence="3">WD repeat-containing protein 74</fullName>
    </submittedName>
</protein>
<dbReference type="Proteomes" id="UP000504633">
    <property type="component" value="Unplaced"/>
</dbReference>
<feature type="compositionally biased region" description="Acidic residues" evidence="1">
    <location>
        <begin position="346"/>
        <end position="355"/>
    </location>
</feature>
<feature type="compositionally biased region" description="Basic residues" evidence="1">
    <location>
        <begin position="409"/>
        <end position="426"/>
    </location>
</feature>
<dbReference type="GO" id="GO:0005730">
    <property type="term" value="C:nucleolus"/>
    <property type="evidence" value="ECO:0007669"/>
    <property type="project" value="InterPro"/>
</dbReference>
<dbReference type="InterPro" id="IPR001680">
    <property type="entry name" value="WD40_rpt"/>
</dbReference>
<dbReference type="PANTHER" id="PTHR16038:SF4">
    <property type="entry name" value="WD REPEAT-CONTAINING PROTEIN 74"/>
    <property type="match status" value="1"/>
</dbReference>
<feature type="region of interest" description="Disordered" evidence="1">
    <location>
        <begin position="345"/>
        <end position="426"/>
    </location>
</feature>
<dbReference type="Pfam" id="PF00400">
    <property type="entry name" value="WD40"/>
    <property type="match status" value="1"/>
</dbReference>
<evidence type="ECO:0000313" key="2">
    <source>
        <dbReference type="Proteomes" id="UP000504633"/>
    </source>
</evidence>